<evidence type="ECO:0000313" key="1">
    <source>
        <dbReference type="EMBL" id="CAK64891.1"/>
    </source>
</evidence>
<evidence type="ECO:0000313" key="2">
    <source>
        <dbReference type="Proteomes" id="UP000000600"/>
    </source>
</evidence>
<dbReference type="RefSeq" id="XP_001432288.1">
    <property type="nucleotide sequence ID" value="XM_001432251.1"/>
</dbReference>
<reference evidence="1 2" key="1">
    <citation type="journal article" date="2006" name="Nature">
        <title>Global trends of whole-genome duplications revealed by the ciliate Paramecium tetraurelia.</title>
        <authorList>
            <consortium name="Genoscope"/>
            <person name="Aury J.-M."/>
            <person name="Jaillon O."/>
            <person name="Duret L."/>
            <person name="Noel B."/>
            <person name="Jubin C."/>
            <person name="Porcel B.M."/>
            <person name="Segurens B."/>
            <person name="Daubin V."/>
            <person name="Anthouard V."/>
            <person name="Aiach N."/>
            <person name="Arnaiz O."/>
            <person name="Billaut A."/>
            <person name="Beisson J."/>
            <person name="Blanc I."/>
            <person name="Bouhouche K."/>
            <person name="Camara F."/>
            <person name="Duharcourt S."/>
            <person name="Guigo R."/>
            <person name="Gogendeau D."/>
            <person name="Katinka M."/>
            <person name="Keller A.-M."/>
            <person name="Kissmehl R."/>
            <person name="Klotz C."/>
            <person name="Koll F."/>
            <person name="Le Moue A."/>
            <person name="Lepere C."/>
            <person name="Malinsky S."/>
            <person name="Nowacki M."/>
            <person name="Nowak J.K."/>
            <person name="Plattner H."/>
            <person name="Poulain J."/>
            <person name="Ruiz F."/>
            <person name="Serrano V."/>
            <person name="Zagulski M."/>
            <person name="Dessen P."/>
            <person name="Betermier M."/>
            <person name="Weissenbach J."/>
            <person name="Scarpelli C."/>
            <person name="Schachter V."/>
            <person name="Sperling L."/>
            <person name="Meyer E."/>
            <person name="Cohen J."/>
            <person name="Wincker P."/>
        </authorList>
    </citation>
    <scope>NUCLEOTIDE SEQUENCE [LARGE SCALE GENOMIC DNA]</scope>
    <source>
        <strain evidence="1 2">Stock d4-2</strain>
    </source>
</reference>
<sequence length="203" mass="24266">MKLENIQKNLYINNKVKQNWSDPLVIFTTRSEIFTSSNYAKWFAPDEKERLKEIQLLKFDSNQMMEYLKKFTIQSIKMLIFEIYEWQTEISNRGVMDINKFEICWEKLLQQLKKQEVSKLNDETLLNQKQIENIQQFLKNDEFIALKSNEALRSLSIKLQKLWSVEKYDKLMKQINLNKLVEPSPIAYRENSLSIARNDGKSN</sequence>
<dbReference type="Proteomes" id="UP000000600">
    <property type="component" value="Unassembled WGS sequence"/>
</dbReference>
<accession>A0C274</accession>
<dbReference type="OMA" id="EWQTEIS"/>
<evidence type="ECO:0008006" key="3">
    <source>
        <dbReference type="Google" id="ProtNLM"/>
    </source>
</evidence>
<dbReference type="EMBL" id="CT868035">
    <property type="protein sequence ID" value="CAK64891.1"/>
    <property type="molecule type" value="Genomic_DNA"/>
</dbReference>
<dbReference type="AlphaFoldDB" id="A0C274"/>
<proteinExistence type="predicted"/>
<dbReference type="InParanoid" id="A0C274"/>
<organism evidence="1 2">
    <name type="scientific">Paramecium tetraurelia</name>
    <dbReference type="NCBI Taxonomy" id="5888"/>
    <lineage>
        <taxon>Eukaryota</taxon>
        <taxon>Sar</taxon>
        <taxon>Alveolata</taxon>
        <taxon>Ciliophora</taxon>
        <taxon>Intramacronucleata</taxon>
        <taxon>Oligohymenophorea</taxon>
        <taxon>Peniculida</taxon>
        <taxon>Parameciidae</taxon>
        <taxon>Paramecium</taxon>
    </lineage>
</organism>
<dbReference type="KEGG" id="ptm:GSPATT00034368001"/>
<gene>
    <name evidence="1" type="ORF">GSPATT00034368001</name>
</gene>
<dbReference type="OrthoDB" id="311665at2759"/>
<keyword evidence="2" id="KW-1185">Reference proteome</keyword>
<protein>
    <recommendedName>
        <fullName evidence="3">Dynein heavy chain linker domain-containing protein</fullName>
    </recommendedName>
</protein>
<name>A0C274_PARTE</name>
<dbReference type="HOGENOM" id="CLU_1351172_0_0_1"/>
<dbReference type="GeneID" id="5018081"/>